<evidence type="ECO:0000313" key="1">
    <source>
        <dbReference type="EMBL" id="KAK3727281.1"/>
    </source>
</evidence>
<accession>A0AAE0XZ84</accession>
<reference evidence="1" key="1">
    <citation type="journal article" date="2023" name="G3 (Bethesda)">
        <title>A reference genome for the long-term kleptoplast-retaining sea slug Elysia crispata morphotype clarki.</title>
        <authorList>
            <person name="Eastman K.E."/>
            <person name="Pendleton A.L."/>
            <person name="Shaikh M.A."/>
            <person name="Suttiyut T."/>
            <person name="Ogas R."/>
            <person name="Tomko P."/>
            <person name="Gavelis G."/>
            <person name="Widhalm J.R."/>
            <person name="Wisecaver J.H."/>
        </authorList>
    </citation>
    <scope>NUCLEOTIDE SEQUENCE</scope>
    <source>
        <strain evidence="1">ECLA1</strain>
    </source>
</reference>
<evidence type="ECO:0000313" key="2">
    <source>
        <dbReference type="Proteomes" id="UP001283361"/>
    </source>
</evidence>
<dbReference type="PROSITE" id="PS51257">
    <property type="entry name" value="PROKAR_LIPOPROTEIN"/>
    <property type="match status" value="1"/>
</dbReference>
<dbReference type="Proteomes" id="UP001283361">
    <property type="component" value="Unassembled WGS sequence"/>
</dbReference>
<sequence length="72" mass="7838">MMVRQLMMRIPPAQHCIITGACDRMVVASLVITLSAADLSRPMKSLDSHPSHFTLCIEALSPFSPVGDAAYH</sequence>
<proteinExistence type="predicted"/>
<protein>
    <submittedName>
        <fullName evidence="1">Uncharacterized protein</fullName>
    </submittedName>
</protein>
<dbReference type="EMBL" id="JAWDGP010007247">
    <property type="protein sequence ID" value="KAK3727281.1"/>
    <property type="molecule type" value="Genomic_DNA"/>
</dbReference>
<keyword evidence="2" id="KW-1185">Reference proteome</keyword>
<organism evidence="1 2">
    <name type="scientific">Elysia crispata</name>
    <name type="common">lettuce slug</name>
    <dbReference type="NCBI Taxonomy" id="231223"/>
    <lineage>
        <taxon>Eukaryota</taxon>
        <taxon>Metazoa</taxon>
        <taxon>Spiralia</taxon>
        <taxon>Lophotrochozoa</taxon>
        <taxon>Mollusca</taxon>
        <taxon>Gastropoda</taxon>
        <taxon>Heterobranchia</taxon>
        <taxon>Euthyneura</taxon>
        <taxon>Panpulmonata</taxon>
        <taxon>Sacoglossa</taxon>
        <taxon>Placobranchoidea</taxon>
        <taxon>Plakobranchidae</taxon>
        <taxon>Elysia</taxon>
    </lineage>
</organism>
<gene>
    <name evidence="1" type="ORF">RRG08_049905</name>
</gene>
<comment type="caution">
    <text evidence="1">The sequence shown here is derived from an EMBL/GenBank/DDBJ whole genome shotgun (WGS) entry which is preliminary data.</text>
</comment>
<dbReference type="AlphaFoldDB" id="A0AAE0XZ84"/>
<name>A0AAE0XZ84_9GAST</name>